<dbReference type="STRING" id="1499966.U14_03492"/>
<sequence length="309" mass="33997">MLKRMLRLLSVSVMITMIVMVSSAAFAQDDVSKIEITSQQVADGVYVLNTVTGGNIGLSVGDQGIFMVDTGQAVELMDKIMAEISKISPQPVRLALNTHWHFDHIAGNEYLGQKGVTLLSHENVWKRLTTEQKLTAFNMTIPPAAKEGQPVETFSDAMTLHLNGDDIVISHPGAAHTDGDALVYWQKANVLQTGDLYFEGLYPFIDVEHGGSINFMIDVATKVMETINDTTKIIPGHGPVSDKAKMQAYVAMLTGIRDNIRALIAEGKTMEDIVAAKPTQQFDNIWGKGFLTPDQFTQLVYSDLIREKK</sequence>
<dbReference type="SUPFAM" id="SSF56281">
    <property type="entry name" value="Metallo-hydrolase/oxidoreductase"/>
    <property type="match status" value="1"/>
</dbReference>
<proteinExistence type="predicted"/>
<evidence type="ECO:0000259" key="2">
    <source>
        <dbReference type="SMART" id="SM00849"/>
    </source>
</evidence>
<dbReference type="Proteomes" id="UP000030700">
    <property type="component" value="Unassembled WGS sequence"/>
</dbReference>
<dbReference type="Pfam" id="PF00753">
    <property type="entry name" value="Lactamase_B"/>
    <property type="match status" value="1"/>
</dbReference>
<feature type="signal peptide" evidence="1">
    <location>
        <begin position="1"/>
        <end position="27"/>
    </location>
</feature>
<accession>A0A081BPC5</accession>
<protein>
    <submittedName>
        <fullName evidence="3">Beta-lactamase domain protein</fullName>
    </submittedName>
</protein>
<reference evidence="3" key="1">
    <citation type="journal article" date="2015" name="PeerJ">
        <title>First genomic representation of candidate bacterial phylum KSB3 points to enhanced environmental sensing as a trigger of wastewater bulking.</title>
        <authorList>
            <person name="Sekiguchi Y."/>
            <person name="Ohashi A."/>
            <person name="Parks D.H."/>
            <person name="Yamauchi T."/>
            <person name="Tyson G.W."/>
            <person name="Hugenholtz P."/>
        </authorList>
    </citation>
    <scope>NUCLEOTIDE SEQUENCE [LARGE SCALE GENOMIC DNA]</scope>
</reference>
<dbReference type="EMBL" id="DF820458">
    <property type="protein sequence ID" value="GAK52241.1"/>
    <property type="molecule type" value="Genomic_DNA"/>
</dbReference>
<dbReference type="InterPro" id="IPR001279">
    <property type="entry name" value="Metallo-B-lactamas"/>
</dbReference>
<feature type="domain" description="Metallo-beta-lactamase" evidence="2">
    <location>
        <begin position="53"/>
        <end position="237"/>
    </location>
</feature>
<dbReference type="InterPro" id="IPR050855">
    <property type="entry name" value="NDM-1-like"/>
</dbReference>
<gene>
    <name evidence="3" type="ORF">U14_03492</name>
</gene>
<dbReference type="PANTHER" id="PTHR42951:SF4">
    <property type="entry name" value="ACYL-COENZYME A THIOESTERASE MBLAC2"/>
    <property type="match status" value="1"/>
</dbReference>
<organism evidence="3">
    <name type="scientific">Candidatus Moduliflexus flocculans</name>
    <dbReference type="NCBI Taxonomy" id="1499966"/>
    <lineage>
        <taxon>Bacteria</taxon>
        <taxon>Candidatus Moduliflexota</taxon>
        <taxon>Candidatus Moduliflexia</taxon>
        <taxon>Candidatus Moduliflexales</taxon>
        <taxon>Candidatus Moduliflexaceae</taxon>
    </lineage>
</organism>
<evidence type="ECO:0000313" key="3">
    <source>
        <dbReference type="EMBL" id="GAK52241.1"/>
    </source>
</evidence>
<dbReference type="InterPro" id="IPR036866">
    <property type="entry name" value="RibonucZ/Hydroxyglut_hydro"/>
</dbReference>
<keyword evidence="1" id="KW-0732">Signal</keyword>
<keyword evidence="4" id="KW-1185">Reference proteome</keyword>
<evidence type="ECO:0000313" key="4">
    <source>
        <dbReference type="Proteomes" id="UP000030700"/>
    </source>
</evidence>
<dbReference type="Gene3D" id="3.60.15.10">
    <property type="entry name" value="Ribonuclease Z/Hydroxyacylglutathione hydrolase-like"/>
    <property type="match status" value="1"/>
</dbReference>
<dbReference type="CDD" id="cd16282">
    <property type="entry name" value="metallo-hydrolase-like_MBL-fold"/>
    <property type="match status" value="1"/>
</dbReference>
<dbReference type="AlphaFoldDB" id="A0A081BPC5"/>
<feature type="chain" id="PRO_5001755207" evidence="1">
    <location>
        <begin position="28"/>
        <end position="309"/>
    </location>
</feature>
<name>A0A081BPC5_9BACT</name>
<dbReference type="PANTHER" id="PTHR42951">
    <property type="entry name" value="METALLO-BETA-LACTAMASE DOMAIN-CONTAINING"/>
    <property type="match status" value="1"/>
</dbReference>
<evidence type="ECO:0000256" key="1">
    <source>
        <dbReference type="SAM" id="SignalP"/>
    </source>
</evidence>
<dbReference type="HOGENOM" id="CLU_056342_3_0_0"/>
<dbReference type="SMART" id="SM00849">
    <property type="entry name" value="Lactamase_B"/>
    <property type="match status" value="1"/>
</dbReference>